<reference evidence="11 12" key="1">
    <citation type="journal article" date="2018" name="MBio">
        <title>Comparative Genomics Reveals the Core Gene Toolbox for the Fungus-Insect Symbiosis.</title>
        <authorList>
            <person name="Wang Y."/>
            <person name="Stata M."/>
            <person name="Wang W."/>
            <person name="Stajich J.E."/>
            <person name="White M.M."/>
            <person name="Moncalvo J.M."/>
        </authorList>
    </citation>
    <scope>NUCLEOTIDE SEQUENCE [LARGE SCALE GENOMIC DNA]</scope>
    <source>
        <strain evidence="11 12">SWE-8-4</strain>
    </source>
</reference>
<keyword evidence="6 7" id="KW-0067">ATP-binding</keyword>
<dbReference type="InterPro" id="IPR011009">
    <property type="entry name" value="Kinase-like_dom_sf"/>
</dbReference>
<dbReference type="GO" id="GO:0005524">
    <property type="term" value="F:ATP binding"/>
    <property type="evidence" value="ECO:0007669"/>
    <property type="project" value="UniProtKB-UniRule"/>
</dbReference>
<dbReference type="SMART" id="SM00220">
    <property type="entry name" value="S_TKc"/>
    <property type="match status" value="1"/>
</dbReference>
<dbReference type="InterPro" id="IPR008271">
    <property type="entry name" value="Ser/Thr_kinase_AS"/>
</dbReference>
<evidence type="ECO:0000256" key="4">
    <source>
        <dbReference type="ARBA" id="ARBA00022741"/>
    </source>
</evidence>
<dbReference type="InterPro" id="IPR000961">
    <property type="entry name" value="AGC-kinase_C"/>
</dbReference>
<accession>A0A2T9YGW3</accession>
<dbReference type="PROSITE" id="PS00107">
    <property type="entry name" value="PROTEIN_KINASE_ATP"/>
    <property type="match status" value="1"/>
</dbReference>
<feature type="region of interest" description="Disordered" evidence="8">
    <location>
        <begin position="505"/>
        <end position="545"/>
    </location>
</feature>
<evidence type="ECO:0000256" key="1">
    <source>
        <dbReference type="ARBA" id="ARBA00022527"/>
    </source>
</evidence>
<dbReference type="Proteomes" id="UP000245383">
    <property type="component" value="Unassembled WGS sequence"/>
</dbReference>
<sequence length="580" mass="64938">MFSPLKSINDLAEANGISSTSSTSKGTQSDQDILAISSTLEKLSTQADQDLLPVSTTLGKLTTKIESSRYFKPPDPSNPSNDDPDQVQVIKIEHGLQNETIEKNGKVLSKSAKNSVNLSDFSVHKLIGSGGYGKVYLVQKNDNSKFFAMKALKKASILLHRRQIAFAKAERTILELVQHPFIVKLYYAFQSNSRLYLIMDYISGGELFYHMSKERIFTDEQASFYVAEIAIALDHLHSLGIIYRDLKPENILLNSNGHLVLTDFGLSKNHIPKENEHDDNPKTNTFCGTPSYMAPEIFDLNKPYEKSVDWWSLGILTYEMLTGKVPFKGKSHKQVYDTIMKRKLLFPKYISPDAADFIRKLLKKNPEQRLGYNKNSLQKISQHRFFIDIDWEILVTSHEKLIPPIIPEVAFDGDVSCFDTFFTDQNLSLFSDTSYPKIKSAPHLADQTSDLKESKFSILNNIFSSVLVAPHLADQTSDLKESKFSILNNIFSSVLVSENNHPPLTSNPISIPLNKSKNTSKSPNSITANHSNSSKTSLSNTKDSSFIGSTESILGDKPNSEDVFHGFSYVAQSVLSKLNQ</sequence>
<evidence type="ECO:0000259" key="9">
    <source>
        <dbReference type="PROSITE" id="PS50011"/>
    </source>
</evidence>
<keyword evidence="12" id="KW-1185">Reference proteome</keyword>
<evidence type="ECO:0000313" key="12">
    <source>
        <dbReference type="Proteomes" id="UP000245383"/>
    </source>
</evidence>
<evidence type="ECO:0000256" key="2">
    <source>
        <dbReference type="ARBA" id="ARBA00022553"/>
    </source>
</evidence>
<feature type="domain" description="AGC-kinase C-terminal" evidence="10">
    <location>
        <begin position="387"/>
        <end position="445"/>
    </location>
</feature>
<dbReference type="GO" id="GO:0004674">
    <property type="term" value="F:protein serine/threonine kinase activity"/>
    <property type="evidence" value="ECO:0007669"/>
    <property type="project" value="UniProtKB-KW"/>
</dbReference>
<evidence type="ECO:0000313" key="11">
    <source>
        <dbReference type="EMBL" id="PVU91563.1"/>
    </source>
</evidence>
<dbReference type="Gene3D" id="1.10.510.10">
    <property type="entry name" value="Transferase(Phosphotransferase) domain 1"/>
    <property type="match status" value="1"/>
</dbReference>
<keyword evidence="4 7" id="KW-0547">Nucleotide-binding</keyword>
<dbReference type="Gene3D" id="3.30.200.20">
    <property type="entry name" value="Phosphorylase Kinase, domain 1"/>
    <property type="match status" value="1"/>
</dbReference>
<dbReference type="FunFam" id="3.30.200.20:FF:000042">
    <property type="entry name" value="Aurora kinase A"/>
    <property type="match status" value="1"/>
</dbReference>
<keyword evidence="2" id="KW-0597">Phosphoprotein</keyword>
<dbReference type="InterPro" id="IPR045270">
    <property type="entry name" value="STKc_AGC"/>
</dbReference>
<feature type="binding site" evidence="7">
    <location>
        <position position="150"/>
    </location>
    <ligand>
        <name>ATP</name>
        <dbReference type="ChEBI" id="CHEBI:30616"/>
    </ligand>
</feature>
<dbReference type="Pfam" id="PF00069">
    <property type="entry name" value="Pkinase"/>
    <property type="match status" value="1"/>
</dbReference>
<evidence type="ECO:0000256" key="3">
    <source>
        <dbReference type="ARBA" id="ARBA00022679"/>
    </source>
</evidence>
<evidence type="ECO:0000256" key="8">
    <source>
        <dbReference type="SAM" id="MobiDB-lite"/>
    </source>
</evidence>
<organism evidence="11 12">
    <name type="scientific">Smittium simulii</name>
    <dbReference type="NCBI Taxonomy" id="133385"/>
    <lineage>
        <taxon>Eukaryota</taxon>
        <taxon>Fungi</taxon>
        <taxon>Fungi incertae sedis</taxon>
        <taxon>Zoopagomycota</taxon>
        <taxon>Kickxellomycotina</taxon>
        <taxon>Harpellomycetes</taxon>
        <taxon>Harpellales</taxon>
        <taxon>Legeriomycetaceae</taxon>
        <taxon>Smittium</taxon>
    </lineage>
</organism>
<dbReference type="EMBL" id="MBFR01000194">
    <property type="protein sequence ID" value="PVU91563.1"/>
    <property type="molecule type" value="Genomic_DNA"/>
</dbReference>
<dbReference type="InterPro" id="IPR000719">
    <property type="entry name" value="Prot_kinase_dom"/>
</dbReference>
<evidence type="ECO:0000256" key="7">
    <source>
        <dbReference type="PROSITE-ProRule" id="PRU10141"/>
    </source>
</evidence>
<feature type="domain" description="Protein kinase" evidence="9">
    <location>
        <begin position="121"/>
        <end position="386"/>
    </location>
</feature>
<protein>
    <recommendedName>
        <fullName evidence="13">Protein kinase domain-containing protein</fullName>
    </recommendedName>
</protein>
<keyword evidence="3" id="KW-0808">Transferase</keyword>
<comment type="caution">
    <text evidence="11">The sequence shown here is derived from an EMBL/GenBank/DDBJ whole genome shotgun (WGS) entry which is preliminary data.</text>
</comment>
<keyword evidence="5" id="KW-0418">Kinase</keyword>
<evidence type="ECO:0000259" key="10">
    <source>
        <dbReference type="PROSITE" id="PS51285"/>
    </source>
</evidence>
<dbReference type="OrthoDB" id="63267at2759"/>
<dbReference type="STRING" id="133385.A0A2T9YGW3"/>
<keyword evidence="1" id="KW-0723">Serine/threonine-protein kinase</keyword>
<evidence type="ECO:0000256" key="5">
    <source>
        <dbReference type="ARBA" id="ARBA00022777"/>
    </source>
</evidence>
<dbReference type="SUPFAM" id="SSF56112">
    <property type="entry name" value="Protein kinase-like (PK-like)"/>
    <property type="match status" value="1"/>
</dbReference>
<feature type="compositionally biased region" description="Low complexity" evidence="8">
    <location>
        <begin position="514"/>
        <end position="545"/>
    </location>
</feature>
<name>A0A2T9YGW3_9FUNG</name>
<dbReference type="PROSITE" id="PS50011">
    <property type="entry name" value="PROTEIN_KINASE_DOM"/>
    <property type="match status" value="1"/>
</dbReference>
<dbReference type="AlphaFoldDB" id="A0A2T9YGW3"/>
<dbReference type="FunFam" id="1.10.510.10:FF:000008">
    <property type="entry name" value="Non-specific serine/threonine protein kinase"/>
    <property type="match status" value="1"/>
</dbReference>
<dbReference type="PROSITE" id="PS51285">
    <property type="entry name" value="AGC_KINASE_CTER"/>
    <property type="match status" value="1"/>
</dbReference>
<evidence type="ECO:0000256" key="6">
    <source>
        <dbReference type="ARBA" id="ARBA00022840"/>
    </source>
</evidence>
<evidence type="ECO:0008006" key="13">
    <source>
        <dbReference type="Google" id="ProtNLM"/>
    </source>
</evidence>
<dbReference type="InterPro" id="IPR017441">
    <property type="entry name" value="Protein_kinase_ATP_BS"/>
</dbReference>
<feature type="region of interest" description="Disordered" evidence="8">
    <location>
        <begin position="65"/>
        <end position="85"/>
    </location>
</feature>
<gene>
    <name evidence="11" type="ORF">BB561_004335</name>
</gene>
<dbReference type="PROSITE" id="PS00108">
    <property type="entry name" value="PROTEIN_KINASE_ST"/>
    <property type="match status" value="1"/>
</dbReference>
<dbReference type="PANTHER" id="PTHR24351">
    <property type="entry name" value="RIBOSOMAL PROTEIN S6 KINASE"/>
    <property type="match status" value="1"/>
</dbReference>
<dbReference type="CDD" id="cd05123">
    <property type="entry name" value="STKc_AGC"/>
    <property type="match status" value="1"/>
</dbReference>
<proteinExistence type="predicted"/>